<dbReference type="Gene3D" id="3.40.50.300">
    <property type="entry name" value="P-loop containing nucleotide triphosphate hydrolases"/>
    <property type="match status" value="1"/>
</dbReference>
<evidence type="ECO:0000256" key="2">
    <source>
        <dbReference type="ARBA" id="ARBA00022692"/>
    </source>
</evidence>
<evidence type="ECO:0000259" key="9">
    <source>
        <dbReference type="PROSITE" id="PS50929"/>
    </source>
</evidence>
<dbReference type="InterPro" id="IPR017871">
    <property type="entry name" value="ABC_transporter-like_CS"/>
</dbReference>
<feature type="domain" description="ABC transporter" evidence="8">
    <location>
        <begin position="313"/>
        <end position="524"/>
    </location>
</feature>
<dbReference type="InterPro" id="IPR027417">
    <property type="entry name" value="P-loop_NTPase"/>
</dbReference>
<sequence length="524" mass="52884">MIDPLAAPLARQRGPLRAAMACAVLAALAAVGLLGVAGWFLAGAALAGLGGPLAVTAFNYLLPSAGIRAAAITRTASRYGERLLGHRAALFALADVRASLFARIAQAALAGNAPLRWGALAARFGRDVDLLEDAAIRRVARLGAITAGLAALALTLPLGWAAVLALAVGLGAMRLAGRALATQRLPALQQDLAQAHAALAADYAEMAGPAVDIAVYGLAPAMTAALAERAAAQAAAQAALARAEAAITAVQALLAALTLAAMALLAQGPAPLLALALLAAMAALEPWAGLAAHDSRAPDVRLAAERIAQAGETQAQPAAPVALLAGVPTLTIAGTTFAPGARVRLDGPSGAGKTRLLETLAGLRGDAPRALAVGGHDPRVLGLAGLRAHLALMPQAAPLIAGTVADNLALARPGIDRAAMARALHLACADDVVATLPDGLDQWLGSDGARLSGGQRRRIALARALLSGRPWLLLDEPSEGLDLLTEARLCRRLGAWLDETGTGLVLVSHRPAMAALADRVVPVL</sequence>
<dbReference type="SMART" id="SM00382">
    <property type="entry name" value="AAA"/>
    <property type="match status" value="1"/>
</dbReference>
<keyword evidence="2 7" id="KW-0812">Transmembrane</keyword>
<comment type="caution">
    <text evidence="10">The sequence shown here is derived from an EMBL/GenBank/DDBJ whole genome shotgun (WGS) entry which is preliminary data.</text>
</comment>
<dbReference type="Proteomes" id="UP001595683">
    <property type="component" value="Unassembled WGS sequence"/>
</dbReference>
<keyword evidence="11" id="KW-1185">Reference proteome</keyword>
<feature type="domain" description="ABC transmembrane type-1" evidence="9">
    <location>
        <begin position="18"/>
        <end position="266"/>
    </location>
</feature>
<gene>
    <name evidence="10" type="ORF">ACFOOT_08195</name>
</gene>
<dbReference type="InterPro" id="IPR011527">
    <property type="entry name" value="ABC1_TM_dom"/>
</dbReference>
<dbReference type="GO" id="GO:0005524">
    <property type="term" value="F:ATP binding"/>
    <property type="evidence" value="ECO:0007669"/>
    <property type="project" value="UniProtKB-KW"/>
</dbReference>
<dbReference type="RefSeq" id="WP_191323787.1">
    <property type="nucleotide sequence ID" value="NZ_BMZP01000005.1"/>
</dbReference>
<organism evidence="10 11">
    <name type="scientific">Novosphingobium pokkalii</name>
    <dbReference type="NCBI Taxonomy" id="1770194"/>
    <lineage>
        <taxon>Bacteria</taxon>
        <taxon>Pseudomonadati</taxon>
        <taxon>Pseudomonadota</taxon>
        <taxon>Alphaproteobacteria</taxon>
        <taxon>Sphingomonadales</taxon>
        <taxon>Sphingomonadaceae</taxon>
        <taxon>Novosphingobium</taxon>
    </lineage>
</organism>
<evidence type="ECO:0000313" key="10">
    <source>
        <dbReference type="EMBL" id="MFC3671403.1"/>
    </source>
</evidence>
<evidence type="ECO:0000256" key="5">
    <source>
        <dbReference type="ARBA" id="ARBA00022989"/>
    </source>
</evidence>
<accession>A0ABV7V1W6</accession>
<keyword evidence="6 7" id="KW-0472">Membrane</keyword>
<feature type="transmembrane region" description="Helical" evidence="7">
    <location>
        <begin position="147"/>
        <end position="170"/>
    </location>
</feature>
<dbReference type="PANTHER" id="PTHR24221">
    <property type="entry name" value="ATP-BINDING CASSETTE SUB-FAMILY B"/>
    <property type="match status" value="1"/>
</dbReference>
<reference evidence="11" key="1">
    <citation type="journal article" date="2019" name="Int. J. Syst. Evol. Microbiol.">
        <title>The Global Catalogue of Microorganisms (GCM) 10K type strain sequencing project: providing services to taxonomists for standard genome sequencing and annotation.</title>
        <authorList>
            <consortium name="The Broad Institute Genomics Platform"/>
            <consortium name="The Broad Institute Genome Sequencing Center for Infectious Disease"/>
            <person name="Wu L."/>
            <person name="Ma J."/>
        </authorList>
    </citation>
    <scope>NUCLEOTIDE SEQUENCE [LARGE SCALE GENOMIC DNA]</scope>
    <source>
        <strain evidence="11">KCTC 42224</strain>
    </source>
</reference>
<evidence type="ECO:0000256" key="6">
    <source>
        <dbReference type="ARBA" id="ARBA00023136"/>
    </source>
</evidence>
<dbReference type="Gene3D" id="1.20.1560.10">
    <property type="entry name" value="ABC transporter type 1, transmembrane domain"/>
    <property type="match status" value="1"/>
</dbReference>
<evidence type="ECO:0000259" key="8">
    <source>
        <dbReference type="PROSITE" id="PS50893"/>
    </source>
</evidence>
<proteinExistence type="predicted"/>
<dbReference type="PROSITE" id="PS50929">
    <property type="entry name" value="ABC_TM1F"/>
    <property type="match status" value="1"/>
</dbReference>
<evidence type="ECO:0000256" key="4">
    <source>
        <dbReference type="ARBA" id="ARBA00022840"/>
    </source>
</evidence>
<comment type="subcellular location">
    <subcellularLocation>
        <location evidence="1">Cell membrane</location>
        <topology evidence="1">Multi-pass membrane protein</topology>
    </subcellularLocation>
</comment>
<dbReference type="PROSITE" id="PS00211">
    <property type="entry name" value="ABC_TRANSPORTER_1"/>
    <property type="match status" value="1"/>
</dbReference>
<feature type="transmembrane region" description="Helical" evidence="7">
    <location>
        <begin position="21"/>
        <end position="42"/>
    </location>
</feature>
<evidence type="ECO:0000313" key="11">
    <source>
        <dbReference type="Proteomes" id="UP001595683"/>
    </source>
</evidence>
<evidence type="ECO:0000256" key="7">
    <source>
        <dbReference type="SAM" id="Phobius"/>
    </source>
</evidence>
<dbReference type="SUPFAM" id="SSF52540">
    <property type="entry name" value="P-loop containing nucleoside triphosphate hydrolases"/>
    <property type="match status" value="1"/>
</dbReference>
<name>A0ABV7V1W6_9SPHN</name>
<keyword evidence="5 7" id="KW-1133">Transmembrane helix</keyword>
<dbReference type="EMBL" id="JBHRYE010000012">
    <property type="protein sequence ID" value="MFC3671403.1"/>
    <property type="molecule type" value="Genomic_DNA"/>
</dbReference>
<dbReference type="InterPro" id="IPR036640">
    <property type="entry name" value="ABC1_TM_sf"/>
</dbReference>
<dbReference type="InterPro" id="IPR003593">
    <property type="entry name" value="AAA+_ATPase"/>
</dbReference>
<dbReference type="InterPro" id="IPR039421">
    <property type="entry name" value="Type_1_exporter"/>
</dbReference>
<dbReference type="Pfam" id="PF00005">
    <property type="entry name" value="ABC_tran"/>
    <property type="match status" value="1"/>
</dbReference>
<dbReference type="SUPFAM" id="SSF90123">
    <property type="entry name" value="ABC transporter transmembrane region"/>
    <property type="match status" value="1"/>
</dbReference>
<evidence type="ECO:0000256" key="3">
    <source>
        <dbReference type="ARBA" id="ARBA00022741"/>
    </source>
</evidence>
<dbReference type="PANTHER" id="PTHR24221:SF654">
    <property type="entry name" value="ATP-BINDING CASSETTE SUB-FAMILY B MEMBER 6"/>
    <property type="match status" value="1"/>
</dbReference>
<keyword evidence="3" id="KW-0547">Nucleotide-binding</keyword>
<keyword evidence="4 10" id="KW-0067">ATP-binding</keyword>
<dbReference type="InterPro" id="IPR003439">
    <property type="entry name" value="ABC_transporter-like_ATP-bd"/>
</dbReference>
<dbReference type="PROSITE" id="PS50893">
    <property type="entry name" value="ABC_TRANSPORTER_2"/>
    <property type="match status" value="1"/>
</dbReference>
<evidence type="ECO:0000256" key="1">
    <source>
        <dbReference type="ARBA" id="ARBA00004651"/>
    </source>
</evidence>
<protein>
    <submittedName>
        <fullName evidence="10">ATP-binding cassette domain-containing protein</fullName>
    </submittedName>
</protein>